<name>A0A9P1I3L2_9PELO</name>
<feature type="coiled-coil region" evidence="1">
    <location>
        <begin position="279"/>
        <end position="306"/>
    </location>
</feature>
<proteinExistence type="predicted"/>
<dbReference type="OrthoDB" id="5805446at2759"/>
<sequence>MKRGGVSAICPPLVVAPNFGTLELIPASSLSNSHSTATTSTQDSGMASINSSIHSGSANTDRLLSLRRRPVQITADPRVYKGSVYANRRTAANNAKQVEKVENREKRYRVGVIRDQLTSLLPRVPLQKKSTTTNPNNIISRSPNNFLPELRSGSIDKKQKSFATARFAPIRNSAETRRKISIENNNINKFPVKVMVNFDNFNNNNNKDRYGGGIGGGGHRIISSQTATPPTSSRPVYPIVNSGVQTDDDFDEKFDDLVKELANSAISMAVYQIEGEDELARLRTSAQKTQSELRRITQQQNEQTQKYREVIMEKTSQLENWKQHESEAREAQKIALETCQEVTRKTLENLRIIEKNSKKSVATDTREMNRLEAKMNLVTAEIEKDFLPWMFQRAERMFKNQIVKNQLDHSMLNEVEHRREQAKKRLINMNSHLL</sequence>
<feature type="compositionally biased region" description="Polar residues" evidence="2">
    <location>
        <begin position="222"/>
        <end position="234"/>
    </location>
</feature>
<keyword evidence="1" id="KW-0175">Coiled coil</keyword>
<dbReference type="Proteomes" id="UP001152747">
    <property type="component" value="Unassembled WGS sequence"/>
</dbReference>
<accession>A0A9P1I3L2</accession>
<evidence type="ECO:0000256" key="1">
    <source>
        <dbReference type="SAM" id="Coils"/>
    </source>
</evidence>
<evidence type="ECO:0000256" key="2">
    <source>
        <dbReference type="SAM" id="MobiDB-lite"/>
    </source>
</evidence>
<protein>
    <submittedName>
        <fullName evidence="3">Uncharacterized protein</fullName>
    </submittedName>
</protein>
<dbReference type="EMBL" id="CANHGI010000001">
    <property type="protein sequence ID" value="CAI5437626.1"/>
    <property type="molecule type" value="Genomic_DNA"/>
</dbReference>
<comment type="caution">
    <text evidence="3">The sequence shown here is derived from an EMBL/GenBank/DDBJ whole genome shotgun (WGS) entry which is preliminary data.</text>
</comment>
<feature type="region of interest" description="Disordered" evidence="2">
    <location>
        <begin position="214"/>
        <end position="235"/>
    </location>
</feature>
<evidence type="ECO:0000313" key="4">
    <source>
        <dbReference type="Proteomes" id="UP001152747"/>
    </source>
</evidence>
<organism evidence="3 4">
    <name type="scientific">Caenorhabditis angaria</name>
    <dbReference type="NCBI Taxonomy" id="860376"/>
    <lineage>
        <taxon>Eukaryota</taxon>
        <taxon>Metazoa</taxon>
        <taxon>Ecdysozoa</taxon>
        <taxon>Nematoda</taxon>
        <taxon>Chromadorea</taxon>
        <taxon>Rhabditida</taxon>
        <taxon>Rhabditina</taxon>
        <taxon>Rhabditomorpha</taxon>
        <taxon>Rhabditoidea</taxon>
        <taxon>Rhabditidae</taxon>
        <taxon>Peloderinae</taxon>
        <taxon>Caenorhabditis</taxon>
    </lineage>
</organism>
<dbReference type="AlphaFoldDB" id="A0A9P1I3L2"/>
<evidence type="ECO:0000313" key="3">
    <source>
        <dbReference type="EMBL" id="CAI5437626.1"/>
    </source>
</evidence>
<reference evidence="3" key="1">
    <citation type="submission" date="2022-11" db="EMBL/GenBank/DDBJ databases">
        <authorList>
            <person name="Kikuchi T."/>
        </authorList>
    </citation>
    <scope>NUCLEOTIDE SEQUENCE</scope>
    <source>
        <strain evidence="3">PS1010</strain>
    </source>
</reference>
<gene>
    <name evidence="3" type="ORF">CAMP_LOCUS263</name>
</gene>
<keyword evidence="4" id="KW-1185">Reference proteome</keyword>